<sequence length="39" mass="4628">MWNVEWIFFPLQNSKVSLLELNCLSFPAVIVDINVRMFN</sequence>
<reference evidence="1" key="2">
    <citation type="journal article" date="2015" name="Fish Shellfish Immunol.">
        <title>Early steps in the European eel (Anguilla anguilla)-Vibrio vulnificus interaction in the gills: Role of the RtxA13 toxin.</title>
        <authorList>
            <person name="Callol A."/>
            <person name="Pajuelo D."/>
            <person name="Ebbesson L."/>
            <person name="Teles M."/>
            <person name="MacKenzie S."/>
            <person name="Amaro C."/>
        </authorList>
    </citation>
    <scope>NUCLEOTIDE SEQUENCE</scope>
</reference>
<evidence type="ECO:0000313" key="1">
    <source>
        <dbReference type="EMBL" id="JAH62703.1"/>
    </source>
</evidence>
<dbReference type="AlphaFoldDB" id="A0A0E9UCK8"/>
<accession>A0A0E9UCK8</accession>
<protein>
    <submittedName>
        <fullName evidence="1">Uncharacterized protein</fullName>
    </submittedName>
</protein>
<organism evidence="1">
    <name type="scientific">Anguilla anguilla</name>
    <name type="common">European freshwater eel</name>
    <name type="synonym">Muraena anguilla</name>
    <dbReference type="NCBI Taxonomy" id="7936"/>
    <lineage>
        <taxon>Eukaryota</taxon>
        <taxon>Metazoa</taxon>
        <taxon>Chordata</taxon>
        <taxon>Craniata</taxon>
        <taxon>Vertebrata</taxon>
        <taxon>Euteleostomi</taxon>
        <taxon>Actinopterygii</taxon>
        <taxon>Neopterygii</taxon>
        <taxon>Teleostei</taxon>
        <taxon>Anguilliformes</taxon>
        <taxon>Anguillidae</taxon>
        <taxon>Anguilla</taxon>
    </lineage>
</organism>
<proteinExistence type="predicted"/>
<name>A0A0E9UCK8_ANGAN</name>
<dbReference type="EMBL" id="GBXM01045874">
    <property type="protein sequence ID" value="JAH62703.1"/>
    <property type="molecule type" value="Transcribed_RNA"/>
</dbReference>
<reference evidence="1" key="1">
    <citation type="submission" date="2014-11" db="EMBL/GenBank/DDBJ databases">
        <authorList>
            <person name="Amaro Gonzalez C."/>
        </authorList>
    </citation>
    <scope>NUCLEOTIDE SEQUENCE</scope>
</reference>